<evidence type="ECO:0000256" key="2">
    <source>
        <dbReference type="PROSITE-ProRule" id="PRU00252"/>
    </source>
</evidence>
<dbReference type="PROSITE" id="PS50935">
    <property type="entry name" value="SSB"/>
    <property type="match status" value="1"/>
</dbReference>
<dbReference type="KEGG" id="ctp:CTRG_04815"/>
<dbReference type="Pfam" id="PF00436">
    <property type="entry name" value="SSB"/>
    <property type="match status" value="1"/>
</dbReference>
<keyword evidence="1 2" id="KW-0238">DNA-binding</keyword>
<dbReference type="RefSeq" id="XP_002550517.1">
    <property type="nucleotide sequence ID" value="XM_002550471.1"/>
</dbReference>
<keyword evidence="4" id="KW-1185">Reference proteome</keyword>
<dbReference type="HOGENOM" id="CLU_126647_1_0_1"/>
<dbReference type="InterPro" id="IPR000424">
    <property type="entry name" value="Primosome_PriB/ssb"/>
</dbReference>
<evidence type="ECO:0000256" key="1">
    <source>
        <dbReference type="ARBA" id="ARBA00023125"/>
    </source>
</evidence>
<evidence type="ECO:0008006" key="5">
    <source>
        <dbReference type="Google" id="ProtNLM"/>
    </source>
</evidence>
<dbReference type="GO" id="GO:0003697">
    <property type="term" value="F:single-stranded DNA binding"/>
    <property type="evidence" value="ECO:0007669"/>
    <property type="project" value="InterPro"/>
</dbReference>
<dbReference type="EMBL" id="GG692400">
    <property type="protein sequence ID" value="EER32032.1"/>
    <property type="molecule type" value="Genomic_DNA"/>
</dbReference>
<dbReference type="OrthoDB" id="1078367at2759"/>
<gene>
    <name evidence="3" type="ORF">CTRG_04815</name>
</gene>
<dbReference type="GeneID" id="8296526"/>
<dbReference type="Gene3D" id="2.40.50.140">
    <property type="entry name" value="Nucleic acid-binding proteins"/>
    <property type="match status" value="1"/>
</dbReference>
<dbReference type="eggNOG" id="ENOG502S0M8">
    <property type="taxonomic scope" value="Eukaryota"/>
</dbReference>
<evidence type="ECO:0000313" key="4">
    <source>
        <dbReference type="Proteomes" id="UP000002037"/>
    </source>
</evidence>
<organism evidence="3 4">
    <name type="scientific">Candida tropicalis (strain ATCC MYA-3404 / T1)</name>
    <name type="common">Yeast</name>
    <dbReference type="NCBI Taxonomy" id="294747"/>
    <lineage>
        <taxon>Eukaryota</taxon>
        <taxon>Fungi</taxon>
        <taxon>Dikarya</taxon>
        <taxon>Ascomycota</taxon>
        <taxon>Saccharomycotina</taxon>
        <taxon>Pichiomycetes</taxon>
        <taxon>Debaryomycetaceae</taxon>
        <taxon>Candida/Lodderomyces clade</taxon>
        <taxon>Candida</taxon>
    </lineage>
</organism>
<dbReference type="STRING" id="294747.C5MFH2"/>
<dbReference type="VEuPathDB" id="FungiDB:CTRG_04815"/>
<proteinExistence type="predicted"/>
<dbReference type="SUPFAM" id="SSF50249">
    <property type="entry name" value="Nucleic acid-binding proteins"/>
    <property type="match status" value="1"/>
</dbReference>
<dbReference type="AlphaFoldDB" id="C5MFH2"/>
<accession>C5MFH2</accession>
<protein>
    <recommendedName>
        <fullName evidence="5">Single-stranded DNA-binding protein RIM1, mitochondrial</fullName>
    </recommendedName>
</protein>
<evidence type="ECO:0000313" key="3">
    <source>
        <dbReference type="EMBL" id="EER32032.1"/>
    </source>
</evidence>
<dbReference type="Proteomes" id="UP000002037">
    <property type="component" value="Unassembled WGS sequence"/>
</dbReference>
<dbReference type="CDD" id="cd04496">
    <property type="entry name" value="SSB_OBF"/>
    <property type="match status" value="1"/>
</dbReference>
<sequence>MLRSFARSFSSTVVKRDFARTQLLGTVGNFEFRESENGTKYVTYSLAVNRYNKETQEQVTNWYRIAAFTQLERLEKSLRVGNVLHVDANLAVRKVEDPETHKVRSELQLIQKNFDVARFGKKDGEEASP</sequence>
<dbReference type="InterPro" id="IPR012340">
    <property type="entry name" value="NA-bd_OB-fold"/>
</dbReference>
<reference evidence="3 4" key="1">
    <citation type="journal article" date="2009" name="Nature">
        <title>Evolution of pathogenicity and sexual reproduction in eight Candida genomes.</title>
        <authorList>
            <person name="Butler G."/>
            <person name="Rasmussen M.D."/>
            <person name="Lin M.F."/>
            <person name="Santos M.A."/>
            <person name="Sakthikumar S."/>
            <person name="Munro C.A."/>
            <person name="Rheinbay E."/>
            <person name="Grabherr M."/>
            <person name="Forche A."/>
            <person name="Reedy J.L."/>
            <person name="Agrafioti I."/>
            <person name="Arnaud M.B."/>
            <person name="Bates S."/>
            <person name="Brown A.J."/>
            <person name="Brunke S."/>
            <person name="Costanzo M.C."/>
            <person name="Fitzpatrick D.A."/>
            <person name="de Groot P.W."/>
            <person name="Harris D."/>
            <person name="Hoyer L.L."/>
            <person name="Hube B."/>
            <person name="Klis F.M."/>
            <person name="Kodira C."/>
            <person name="Lennard N."/>
            <person name="Logue M.E."/>
            <person name="Martin R."/>
            <person name="Neiman A.M."/>
            <person name="Nikolaou E."/>
            <person name="Quail M.A."/>
            <person name="Quinn J."/>
            <person name="Santos M.C."/>
            <person name="Schmitzberger F.F."/>
            <person name="Sherlock G."/>
            <person name="Shah P."/>
            <person name="Silverstein K.A."/>
            <person name="Skrzypek M.S."/>
            <person name="Soll D."/>
            <person name="Staggs R."/>
            <person name="Stansfield I."/>
            <person name="Stumpf M.P."/>
            <person name="Sudbery P.E."/>
            <person name="Srikantha T."/>
            <person name="Zeng Q."/>
            <person name="Berman J."/>
            <person name="Berriman M."/>
            <person name="Heitman J."/>
            <person name="Gow N.A."/>
            <person name="Lorenz M.C."/>
            <person name="Birren B.W."/>
            <person name="Kellis M."/>
            <person name="Cuomo C.A."/>
        </authorList>
    </citation>
    <scope>NUCLEOTIDE SEQUENCE [LARGE SCALE GENOMIC DNA]</scope>
    <source>
        <strain evidence="4">ATCC MYA-3404 / T1</strain>
    </source>
</reference>
<name>C5MFH2_CANTT</name>